<reference evidence="1" key="2">
    <citation type="submission" date="2021-04" db="EMBL/GenBank/DDBJ databases">
        <authorList>
            <person name="Gilroy R."/>
        </authorList>
    </citation>
    <scope>NUCLEOTIDE SEQUENCE</scope>
    <source>
        <strain evidence="1">CHK33-7979</strain>
    </source>
</reference>
<reference evidence="1" key="1">
    <citation type="journal article" date="2021" name="PeerJ">
        <title>Extensive microbial diversity within the chicken gut microbiome revealed by metagenomics and culture.</title>
        <authorList>
            <person name="Gilroy R."/>
            <person name="Ravi A."/>
            <person name="Getino M."/>
            <person name="Pursley I."/>
            <person name="Horton D.L."/>
            <person name="Alikhan N.F."/>
            <person name="Baker D."/>
            <person name="Gharbi K."/>
            <person name="Hall N."/>
            <person name="Watson M."/>
            <person name="Adriaenssens E.M."/>
            <person name="Foster-Nyarko E."/>
            <person name="Jarju S."/>
            <person name="Secka A."/>
            <person name="Antonio M."/>
            <person name="Oren A."/>
            <person name="Chaudhuri R.R."/>
            <person name="La Ragione R."/>
            <person name="Hildebrand F."/>
            <person name="Pallen M.J."/>
        </authorList>
    </citation>
    <scope>NUCLEOTIDE SEQUENCE</scope>
    <source>
        <strain evidence="1">CHK33-7979</strain>
    </source>
</reference>
<protein>
    <submittedName>
        <fullName evidence="1">Uncharacterized protein</fullName>
    </submittedName>
</protein>
<organism evidence="1 2">
    <name type="scientific">Candidatus Intestinimonas merdavium</name>
    <dbReference type="NCBI Taxonomy" id="2838622"/>
    <lineage>
        <taxon>Bacteria</taxon>
        <taxon>Bacillati</taxon>
        <taxon>Bacillota</taxon>
        <taxon>Clostridia</taxon>
        <taxon>Eubacteriales</taxon>
        <taxon>Intestinimonas</taxon>
    </lineage>
</organism>
<proteinExistence type="predicted"/>
<gene>
    <name evidence="1" type="ORF">H9826_10395</name>
</gene>
<dbReference type="Proteomes" id="UP000886824">
    <property type="component" value="Unassembled WGS sequence"/>
</dbReference>
<dbReference type="EMBL" id="DXCX01000110">
    <property type="protein sequence ID" value="HIY74360.1"/>
    <property type="molecule type" value="Genomic_DNA"/>
</dbReference>
<evidence type="ECO:0000313" key="1">
    <source>
        <dbReference type="EMBL" id="HIY74360.1"/>
    </source>
</evidence>
<name>A0A9D1Z657_9FIRM</name>
<comment type="caution">
    <text evidence="1">The sequence shown here is derived from an EMBL/GenBank/DDBJ whole genome shotgun (WGS) entry which is preliminary data.</text>
</comment>
<dbReference type="AlphaFoldDB" id="A0A9D1Z657"/>
<sequence length="59" mass="6654">MSILMDELYYALIGGPRPELWPEYLEDNPVQAHGMYCFREGLRLGLRLAAEAASPELGE</sequence>
<evidence type="ECO:0000313" key="2">
    <source>
        <dbReference type="Proteomes" id="UP000886824"/>
    </source>
</evidence>
<accession>A0A9D1Z657</accession>